<keyword evidence="3" id="KW-1185">Reference proteome</keyword>
<dbReference type="AlphaFoldDB" id="A0A1X7VIJ5"/>
<dbReference type="EnsemblMetazoa" id="XM_019993169.1">
    <property type="protein sequence ID" value="XP_019848728.1"/>
    <property type="gene ID" value="LOC109580225"/>
</dbReference>
<dbReference type="GO" id="GO:0000711">
    <property type="term" value="P:meiotic DNA repair synthesis"/>
    <property type="evidence" value="ECO:0007669"/>
    <property type="project" value="InterPro"/>
</dbReference>
<feature type="compositionally biased region" description="Basic and acidic residues" evidence="1">
    <location>
        <begin position="179"/>
        <end position="188"/>
    </location>
</feature>
<dbReference type="EnsemblMetazoa" id="Aqu2.1.39738_001">
    <property type="protein sequence ID" value="Aqu2.1.39738_001"/>
    <property type="gene ID" value="Aqu2.1.39738"/>
</dbReference>
<feature type="region of interest" description="Disordered" evidence="1">
    <location>
        <begin position="109"/>
        <end position="188"/>
    </location>
</feature>
<gene>
    <name evidence="2" type="primary">109580225</name>
</gene>
<dbReference type="PANTHER" id="PTHR35258">
    <property type="entry name" value="SPERMATOGENESIS-ASSOCIATED PROTEIN 22"/>
    <property type="match status" value="1"/>
</dbReference>
<dbReference type="InParanoid" id="A0A1X7VIJ5"/>
<evidence type="ECO:0000256" key="1">
    <source>
        <dbReference type="SAM" id="MobiDB-lite"/>
    </source>
</evidence>
<protein>
    <submittedName>
        <fullName evidence="2">Uncharacterized protein</fullName>
    </submittedName>
</protein>
<accession>A0A1X7VIJ5</accession>
<dbReference type="KEGG" id="aqu:109580225"/>
<dbReference type="STRING" id="400682.A0A1X7VIJ5"/>
<proteinExistence type="predicted"/>
<reference evidence="2" key="2">
    <citation type="submission" date="2017-05" db="UniProtKB">
        <authorList>
            <consortium name="EnsemblMetazoa"/>
        </authorList>
    </citation>
    <scope>IDENTIFICATION</scope>
</reference>
<dbReference type="Proteomes" id="UP000007879">
    <property type="component" value="Unassembled WGS sequence"/>
</dbReference>
<feature type="compositionally biased region" description="Polar residues" evidence="1">
    <location>
        <begin position="119"/>
        <end position="132"/>
    </location>
</feature>
<name>A0A1X7VIJ5_AMPQE</name>
<evidence type="ECO:0000313" key="3">
    <source>
        <dbReference type="Proteomes" id="UP000007879"/>
    </source>
</evidence>
<dbReference type="PANTHER" id="PTHR35258:SF1">
    <property type="entry name" value="SPERMATOGENESIS-ASSOCIATED PROTEIN 22"/>
    <property type="match status" value="1"/>
</dbReference>
<organism evidence="2">
    <name type="scientific">Amphimedon queenslandica</name>
    <name type="common">Sponge</name>
    <dbReference type="NCBI Taxonomy" id="400682"/>
    <lineage>
        <taxon>Eukaryota</taxon>
        <taxon>Metazoa</taxon>
        <taxon>Porifera</taxon>
        <taxon>Demospongiae</taxon>
        <taxon>Heteroscleromorpha</taxon>
        <taxon>Haplosclerida</taxon>
        <taxon>Niphatidae</taxon>
        <taxon>Amphimedon</taxon>
    </lineage>
</organism>
<dbReference type="GO" id="GO:0007129">
    <property type="term" value="P:homologous chromosome pairing at meiosis"/>
    <property type="evidence" value="ECO:0007669"/>
    <property type="project" value="InterPro"/>
</dbReference>
<feature type="region of interest" description="Disordered" evidence="1">
    <location>
        <begin position="1"/>
        <end position="31"/>
    </location>
</feature>
<evidence type="ECO:0000313" key="2">
    <source>
        <dbReference type="EnsemblMetazoa" id="Aqu2.1.39738_001"/>
    </source>
</evidence>
<sequence>MNKRPVAGPFPMFGKVNQQGRGRGGSNAKRPRVALYSHPNNIIGEEAAIPPSTWSSNTSSTGSWNWREAAEKKWPPQAYRAGTRGRGRGGYSNVIDRKRTNQENVQPVQVAAHSAAAGPTNSYYSRNTTSHSYPPLPPPHCVSYPPPGGSRSTYNAPSQYNQQPLIDNTQPTTSQQPTVRKELGQEREGQRYIEQPKKMLESTTSSKGVMAGGKGRALKKGGGISRVITTTGQGIQQWNLLNGTQEHLTFELFGTAISLVTAGEFGCQQFLLKTSSGTVKCCYWEMGVKFSPIIKGRSYRVVGNWDSRHQFLKTASLRPSEQEEEQFLPQVLTATNKLIRELAAITNEQ</sequence>
<dbReference type="GO" id="GO:0051445">
    <property type="term" value="P:regulation of meiotic cell cycle"/>
    <property type="evidence" value="ECO:0007669"/>
    <property type="project" value="TreeGrafter"/>
</dbReference>
<dbReference type="InterPro" id="IPR033536">
    <property type="entry name" value="Spata22"/>
</dbReference>
<reference evidence="3" key="1">
    <citation type="journal article" date="2010" name="Nature">
        <title>The Amphimedon queenslandica genome and the evolution of animal complexity.</title>
        <authorList>
            <person name="Srivastava M."/>
            <person name="Simakov O."/>
            <person name="Chapman J."/>
            <person name="Fahey B."/>
            <person name="Gauthier M.E."/>
            <person name="Mitros T."/>
            <person name="Richards G.S."/>
            <person name="Conaco C."/>
            <person name="Dacre M."/>
            <person name="Hellsten U."/>
            <person name="Larroux C."/>
            <person name="Putnam N.H."/>
            <person name="Stanke M."/>
            <person name="Adamska M."/>
            <person name="Darling A."/>
            <person name="Degnan S.M."/>
            <person name="Oakley T.H."/>
            <person name="Plachetzki D.C."/>
            <person name="Zhai Y."/>
            <person name="Adamski M."/>
            <person name="Calcino A."/>
            <person name="Cummins S.F."/>
            <person name="Goodstein D.M."/>
            <person name="Harris C."/>
            <person name="Jackson D.J."/>
            <person name="Leys S.P."/>
            <person name="Shu S."/>
            <person name="Woodcroft B.J."/>
            <person name="Vervoort M."/>
            <person name="Kosik K.S."/>
            <person name="Manning G."/>
            <person name="Degnan B.M."/>
            <person name="Rokhsar D.S."/>
        </authorList>
    </citation>
    <scope>NUCLEOTIDE SEQUENCE [LARGE SCALE GENOMIC DNA]</scope>
</reference>
<feature type="compositionally biased region" description="Pro residues" evidence="1">
    <location>
        <begin position="134"/>
        <end position="148"/>
    </location>
</feature>
<dbReference type="GO" id="GO:0007276">
    <property type="term" value="P:gamete generation"/>
    <property type="evidence" value="ECO:0007669"/>
    <property type="project" value="InterPro"/>
</dbReference>
<dbReference type="eggNOG" id="ENOG502RNNP">
    <property type="taxonomic scope" value="Eukaryota"/>
</dbReference>
<feature type="compositionally biased region" description="Polar residues" evidence="1">
    <location>
        <begin position="150"/>
        <end position="178"/>
    </location>
</feature>